<feature type="compositionally biased region" description="Basic and acidic residues" evidence="1">
    <location>
        <begin position="56"/>
        <end position="65"/>
    </location>
</feature>
<feature type="compositionally biased region" description="Low complexity" evidence="1">
    <location>
        <begin position="16"/>
        <end position="28"/>
    </location>
</feature>
<evidence type="ECO:0000313" key="2">
    <source>
        <dbReference type="EMBL" id="THH09683.1"/>
    </source>
</evidence>
<organism evidence="2 3">
    <name type="scientific">Bondarzewia mesenterica</name>
    <dbReference type="NCBI Taxonomy" id="1095465"/>
    <lineage>
        <taxon>Eukaryota</taxon>
        <taxon>Fungi</taxon>
        <taxon>Dikarya</taxon>
        <taxon>Basidiomycota</taxon>
        <taxon>Agaricomycotina</taxon>
        <taxon>Agaricomycetes</taxon>
        <taxon>Russulales</taxon>
        <taxon>Bondarzewiaceae</taxon>
        <taxon>Bondarzewia</taxon>
    </lineage>
</organism>
<dbReference type="AlphaFoldDB" id="A0A4V3XDH2"/>
<feature type="compositionally biased region" description="Pro residues" evidence="1">
    <location>
        <begin position="77"/>
        <end position="89"/>
    </location>
</feature>
<protein>
    <submittedName>
        <fullName evidence="2">Uncharacterized protein</fullName>
    </submittedName>
</protein>
<dbReference type="Proteomes" id="UP000310158">
    <property type="component" value="Unassembled WGS sequence"/>
</dbReference>
<reference evidence="2 3" key="1">
    <citation type="submission" date="2019-02" db="EMBL/GenBank/DDBJ databases">
        <title>Genome sequencing of the rare red list fungi Bondarzewia mesenterica.</title>
        <authorList>
            <person name="Buettner E."/>
            <person name="Kellner H."/>
        </authorList>
    </citation>
    <scope>NUCLEOTIDE SEQUENCE [LARGE SCALE GENOMIC DNA]</scope>
    <source>
        <strain evidence="2 3">DSM 108281</strain>
    </source>
</reference>
<sequence length="201" mass="22051">MLRFRLHREDVPRNVYTTPYTTHPSPTSQRTESHPKNKPKKNSHRQHATQHLSRTNRSDDARYKEDDEPPSESALDCPPPPPPPLPPPESGVELDSGGVLKLDPAFAFDEAGRKGEGKGVSDSEAEKPDPVRLAGGVVVPVDCGVVDDIDGPRHAQRPTPRREAPFKNQNQMPPNHSAPPPDKAGEYVQTDPRTPAHGSRA</sequence>
<name>A0A4V3XDH2_9AGAM</name>
<evidence type="ECO:0000256" key="1">
    <source>
        <dbReference type="SAM" id="MobiDB-lite"/>
    </source>
</evidence>
<proteinExistence type="predicted"/>
<accession>A0A4V3XDH2</accession>
<feature type="compositionally biased region" description="Basic and acidic residues" evidence="1">
    <location>
        <begin position="110"/>
        <end position="130"/>
    </location>
</feature>
<dbReference type="EMBL" id="SGPL01000615">
    <property type="protein sequence ID" value="THH09683.1"/>
    <property type="molecule type" value="Genomic_DNA"/>
</dbReference>
<feature type="compositionally biased region" description="Basic residues" evidence="1">
    <location>
        <begin position="36"/>
        <end position="48"/>
    </location>
</feature>
<evidence type="ECO:0000313" key="3">
    <source>
        <dbReference type="Proteomes" id="UP000310158"/>
    </source>
</evidence>
<feature type="compositionally biased region" description="Low complexity" evidence="1">
    <location>
        <begin position="135"/>
        <end position="146"/>
    </location>
</feature>
<keyword evidence="3" id="KW-1185">Reference proteome</keyword>
<comment type="caution">
    <text evidence="2">The sequence shown here is derived from an EMBL/GenBank/DDBJ whole genome shotgun (WGS) entry which is preliminary data.</text>
</comment>
<gene>
    <name evidence="2" type="ORF">EW146_g8620</name>
</gene>
<feature type="region of interest" description="Disordered" evidence="1">
    <location>
        <begin position="1"/>
        <end position="201"/>
    </location>
</feature>